<evidence type="ECO:0000313" key="1">
    <source>
        <dbReference type="EMBL" id="RST70289.1"/>
    </source>
</evidence>
<protein>
    <submittedName>
        <fullName evidence="1">Uncharacterized protein</fullName>
    </submittedName>
</protein>
<evidence type="ECO:0000313" key="2">
    <source>
        <dbReference type="Proteomes" id="UP000279470"/>
    </source>
</evidence>
<dbReference type="Proteomes" id="UP000279470">
    <property type="component" value="Unassembled WGS sequence"/>
</dbReference>
<organism evidence="1 2">
    <name type="scientific">Candidatus Aquarickettsia rohweri</name>
    <dbReference type="NCBI Taxonomy" id="2602574"/>
    <lineage>
        <taxon>Bacteria</taxon>
        <taxon>Pseudomonadati</taxon>
        <taxon>Pseudomonadota</taxon>
        <taxon>Alphaproteobacteria</taxon>
        <taxon>Rickettsiales</taxon>
        <taxon>Candidatus Midichloriaceae</taxon>
        <taxon>Candidatus Aquarickettsia</taxon>
    </lineage>
</organism>
<accession>A0A3S0AC10</accession>
<sequence length="84" mass="9428">MTEQQESKTTIYDSISIGLSIAGLTTYFSDHSVYMAPYVHNILTSPPPDPDADLGPMQINMPGYYNQNLYMNNMEKKMAITGFL</sequence>
<dbReference type="EMBL" id="RXFM01000013">
    <property type="protein sequence ID" value="RST70289.1"/>
    <property type="molecule type" value="Genomic_DNA"/>
</dbReference>
<dbReference type="RefSeq" id="WP_126044400.1">
    <property type="nucleotide sequence ID" value="NZ_RXFM01000013.1"/>
</dbReference>
<name>A0A3S0AC10_9RICK</name>
<reference evidence="2" key="1">
    <citation type="submission" date="2018-11" db="EMBL/GenBank/DDBJ databases">
        <title>Phylogenetic, genomic, and biogeographic characterization of a novel and ubiquitous marine invertebrate-associated Rickettsiales parasite, Candidatus Marinoinvertebrata rohwerii, gen. nov., sp. nov.</title>
        <authorList>
            <person name="Klinges J.G."/>
            <person name="Rosales S.M."/>
            <person name="Mcminds R."/>
            <person name="Shaver E.C."/>
            <person name="Shantz A."/>
            <person name="Peters E.C."/>
            <person name="Burkepile D.E."/>
            <person name="Silliman B.R."/>
            <person name="Vega Thurber R.L."/>
        </authorList>
    </citation>
    <scope>NUCLEOTIDE SEQUENCE [LARGE SCALE GENOMIC DNA]</scope>
    <source>
        <strain evidence="2">a_cerv_44</strain>
    </source>
</reference>
<proteinExistence type="predicted"/>
<comment type="caution">
    <text evidence="1">The sequence shown here is derived from an EMBL/GenBank/DDBJ whole genome shotgun (WGS) entry which is preliminary data.</text>
</comment>
<dbReference type="AlphaFoldDB" id="A0A3S0AC10"/>
<gene>
    <name evidence="1" type="ORF">EIC27_01530</name>
</gene>
<keyword evidence="2" id="KW-1185">Reference proteome</keyword>